<dbReference type="AlphaFoldDB" id="A0A7W7ISF0"/>
<evidence type="ECO:0000313" key="2">
    <source>
        <dbReference type="EMBL" id="MBB4799660.1"/>
    </source>
</evidence>
<evidence type="ECO:0000256" key="1">
    <source>
        <dbReference type="SAM" id="Phobius"/>
    </source>
</evidence>
<reference evidence="2 3" key="1">
    <citation type="submission" date="2020-08" db="EMBL/GenBank/DDBJ databases">
        <title>Functional genomics of gut bacteria from endangered species of beetles.</title>
        <authorList>
            <person name="Carlos-Shanley C."/>
        </authorList>
    </citation>
    <scope>NUCLEOTIDE SEQUENCE [LARGE SCALE GENOMIC DNA]</scope>
    <source>
        <strain evidence="2 3">S00123</strain>
    </source>
</reference>
<dbReference type="Proteomes" id="UP000539957">
    <property type="component" value="Unassembled WGS sequence"/>
</dbReference>
<proteinExistence type="predicted"/>
<evidence type="ECO:0000313" key="3">
    <source>
        <dbReference type="Proteomes" id="UP000539957"/>
    </source>
</evidence>
<keyword evidence="1" id="KW-0472">Membrane</keyword>
<dbReference type="EMBL" id="JACHKY010000007">
    <property type="protein sequence ID" value="MBB4799660.1"/>
    <property type="molecule type" value="Genomic_DNA"/>
</dbReference>
<sequence length="50" mass="5674">MSEKPKHALWGQDTSRWSILTHVVAWAIFLPCAYGVAWLAGKLTDFILPF</sequence>
<feature type="transmembrane region" description="Helical" evidence="1">
    <location>
        <begin position="20"/>
        <end position="40"/>
    </location>
</feature>
<keyword evidence="1" id="KW-1133">Transmembrane helix</keyword>
<accession>A0A7W7ISF0</accession>
<keyword evidence="1" id="KW-0812">Transmembrane</keyword>
<name>A0A7W7ISF0_9CAUL</name>
<comment type="caution">
    <text evidence="2">The sequence shown here is derived from an EMBL/GenBank/DDBJ whole genome shotgun (WGS) entry which is preliminary data.</text>
</comment>
<gene>
    <name evidence="2" type="ORF">HNP32_003420</name>
</gene>
<organism evidence="2 3">
    <name type="scientific">Brevundimonas bullata</name>
    <dbReference type="NCBI Taxonomy" id="13160"/>
    <lineage>
        <taxon>Bacteria</taxon>
        <taxon>Pseudomonadati</taxon>
        <taxon>Pseudomonadota</taxon>
        <taxon>Alphaproteobacteria</taxon>
        <taxon>Caulobacterales</taxon>
        <taxon>Caulobacteraceae</taxon>
        <taxon>Brevundimonas</taxon>
    </lineage>
</organism>
<dbReference type="RefSeq" id="WP_184273366.1">
    <property type="nucleotide sequence ID" value="NZ_JACHKY010000007.1"/>
</dbReference>
<keyword evidence="3" id="KW-1185">Reference proteome</keyword>
<protein>
    <submittedName>
        <fullName evidence="2">Uncharacterized protein</fullName>
    </submittedName>
</protein>